<dbReference type="GO" id="GO:0016004">
    <property type="term" value="F:phospholipase activator activity"/>
    <property type="evidence" value="ECO:0007669"/>
    <property type="project" value="UniProtKB-ARBA"/>
</dbReference>
<dbReference type="Gene3D" id="3.30.40.10">
    <property type="entry name" value="Zinc/RING finger domain, C3HC4 (zinc finger)"/>
    <property type="match status" value="1"/>
</dbReference>
<dbReference type="EC" id="2.3.2.27" evidence="4"/>
<feature type="domain" description="RING-type" evidence="23">
    <location>
        <begin position="457"/>
        <end position="498"/>
    </location>
</feature>
<feature type="region of interest" description="Disordered" evidence="21">
    <location>
        <begin position="336"/>
        <end position="356"/>
    </location>
</feature>
<keyword evidence="10 20" id="KW-0863">Zinc-finger</keyword>
<dbReference type="PROSITE" id="PS51417">
    <property type="entry name" value="ARF"/>
    <property type="match status" value="1"/>
</dbReference>
<accession>A0A9E7GI16</accession>
<sequence length="564" mass="62311">MERFSLHLLVILLALSHLVSSQAIPAAVKEAKDLATMSEPLKVVEDEAASEDVVGGRMDVEINDYPISAEGTMGLTFAKLFSRLFAKKEMRILMVGLDAAGKTTILYKLKLGEIVTTIPTIGFNVETVEYKNISFTVWDVGGQDKIRPLWRHYFQNTQGLIFVVDSNDRDRVVEARDELHRMLNEDELRDAVLLVFANKQDLPNAMNAAEITDKLGLHSLRQRHWYIQSTCATSGEGLYEGLDWLSSNIASKIQGGVLRRRAGKMGESMAARYWCHMCSQLVNPIMEVDLKCPHCESGFVEEVDGREDVDDQTLSPWAPILLGMLGGGSLRRRRIDREVERESSDREVGASRRRRRRTSAMLQMLHAFREGNRSEPGRIDVEREHGRGTEHVILINPFAQALILQGSSDADQLQGPGLELLLQHLSENDPDRYGTPPALKEAVDAMPTVRIEKNTCCSICLEDLEVGGEATEMPCKHKFHGGCILPWLQLHSSCPVCRFQMPAEAPKAASAGGSGNRAAVGDGRSVPRPLDGFFPLSASQSSSNSFSSPPSSSTSGSRSQPNEN</sequence>
<dbReference type="SMART" id="SM00178">
    <property type="entry name" value="SAR"/>
    <property type="match status" value="1"/>
</dbReference>
<dbReference type="PANTHER" id="PTHR11711">
    <property type="entry name" value="ADP RIBOSYLATION FACTOR-RELATED"/>
    <property type="match status" value="1"/>
</dbReference>
<organism evidence="24 25">
    <name type="scientific">Musa troglodytarum</name>
    <name type="common">fe'i banana</name>
    <dbReference type="NCBI Taxonomy" id="320322"/>
    <lineage>
        <taxon>Eukaryota</taxon>
        <taxon>Viridiplantae</taxon>
        <taxon>Streptophyta</taxon>
        <taxon>Embryophyta</taxon>
        <taxon>Tracheophyta</taxon>
        <taxon>Spermatophyta</taxon>
        <taxon>Magnoliopsida</taxon>
        <taxon>Liliopsida</taxon>
        <taxon>Zingiberales</taxon>
        <taxon>Musaceae</taxon>
        <taxon>Musa</taxon>
    </lineage>
</organism>
<keyword evidence="25" id="KW-1185">Reference proteome</keyword>
<dbReference type="EMBL" id="CP097509">
    <property type="protein sequence ID" value="URE15521.1"/>
    <property type="molecule type" value="Genomic_DNA"/>
</dbReference>
<dbReference type="Pfam" id="PF13639">
    <property type="entry name" value="zf-RING_2"/>
    <property type="match status" value="1"/>
</dbReference>
<reference evidence="24" key="1">
    <citation type="submission" date="2022-05" db="EMBL/GenBank/DDBJ databases">
        <title>The Musa troglodytarum L. genome provides insights into the mechanism of non-climacteric behaviour and enrichment of carotenoids.</title>
        <authorList>
            <person name="Wang J."/>
        </authorList>
    </citation>
    <scope>NUCLEOTIDE SEQUENCE</scope>
    <source>
        <tissue evidence="24">Leaf</tissue>
    </source>
</reference>
<evidence type="ECO:0000256" key="1">
    <source>
        <dbReference type="ARBA" id="ARBA00000900"/>
    </source>
</evidence>
<keyword evidence="9 18" id="KW-0547">Nucleotide-binding</keyword>
<keyword evidence="16 18" id="KW-0342">GTP-binding</keyword>
<evidence type="ECO:0000259" key="23">
    <source>
        <dbReference type="PROSITE" id="PS50089"/>
    </source>
</evidence>
<evidence type="ECO:0000256" key="21">
    <source>
        <dbReference type="SAM" id="MobiDB-lite"/>
    </source>
</evidence>
<feature type="binding site" evidence="18">
    <location>
        <begin position="198"/>
        <end position="201"/>
    </location>
    <ligand>
        <name>GTP</name>
        <dbReference type="ChEBI" id="CHEBI:37565"/>
    </ligand>
</feature>
<comment type="subcellular location">
    <subcellularLocation>
        <location evidence="2">Golgi apparatus</location>
    </subcellularLocation>
</comment>
<evidence type="ECO:0000256" key="7">
    <source>
        <dbReference type="ARBA" id="ARBA00022707"/>
    </source>
</evidence>
<comment type="catalytic activity">
    <reaction evidence="1">
        <text>S-ubiquitinyl-[E2 ubiquitin-conjugating enzyme]-L-cysteine + [acceptor protein]-L-lysine = [E2 ubiquitin-conjugating enzyme]-L-cysteine + N(6)-ubiquitinyl-[acceptor protein]-L-lysine.</text>
        <dbReference type="EC" id="2.3.2.27"/>
    </reaction>
</comment>
<keyword evidence="8 19" id="KW-0479">Metal-binding</keyword>
<dbReference type="GO" id="GO:0003924">
    <property type="term" value="F:GTPase activity"/>
    <property type="evidence" value="ECO:0007669"/>
    <property type="project" value="InterPro"/>
</dbReference>
<dbReference type="InterPro" id="IPR024156">
    <property type="entry name" value="Small_GTPase_ARF"/>
</dbReference>
<keyword evidence="14" id="KW-0653">Protein transport</keyword>
<evidence type="ECO:0000313" key="25">
    <source>
        <dbReference type="Proteomes" id="UP001055439"/>
    </source>
</evidence>
<evidence type="ECO:0000256" key="16">
    <source>
        <dbReference type="ARBA" id="ARBA00023134"/>
    </source>
</evidence>
<dbReference type="AlphaFoldDB" id="A0A9E7GI16"/>
<dbReference type="PROSITE" id="PS50089">
    <property type="entry name" value="ZF_RING_2"/>
    <property type="match status" value="1"/>
</dbReference>
<dbReference type="FunFam" id="3.40.50.300:FF:003500">
    <property type="entry name" value="ADP-ribosylation factor 1"/>
    <property type="match status" value="1"/>
</dbReference>
<evidence type="ECO:0000256" key="4">
    <source>
        <dbReference type="ARBA" id="ARBA00012483"/>
    </source>
</evidence>
<dbReference type="SMART" id="SM00175">
    <property type="entry name" value="RAB"/>
    <property type="match status" value="1"/>
</dbReference>
<evidence type="ECO:0000256" key="18">
    <source>
        <dbReference type="PIRSR" id="PIRSR606689-1"/>
    </source>
</evidence>
<feature type="binding site" evidence="19">
    <location>
        <position position="103"/>
    </location>
    <ligand>
        <name>Mg(2+)</name>
        <dbReference type="ChEBI" id="CHEBI:18420"/>
    </ligand>
</feature>
<evidence type="ECO:0000256" key="19">
    <source>
        <dbReference type="PIRSR" id="PIRSR606689-2"/>
    </source>
</evidence>
<dbReference type="PRINTS" id="PR00328">
    <property type="entry name" value="SAR1GTPBP"/>
</dbReference>
<dbReference type="OrthoDB" id="21204at2759"/>
<evidence type="ECO:0000313" key="24">
    <source>
        <dbReference type="EMBL" id="URE15521.1"/>
    </source>
</evidence>
<feature type="compositionally biased region" description="Basic and acidic residues" evidence="21">
    <location>
        <begin position="336"/>
        <end position="350"/>
    </location>
</feature>
<dbReference type="GO" id="GO:0008270">
    <property type="term" value="F:zinc ion binding"/>
    <property type="evidence" value="ECO:0007669"/>
    <property type="project" value="UniProtKB-KW"/>
</dbReference>
<evidence type="ECO:0000256" key="3">
    <source>
        <dbReference type="ARBA" id="ARBA00010290"/>
    </source>
</evidence>
<dbReference type="CDD" id="cd04150">
    <property type="entry name" value="Arf1_5_like"/>
    <property type="match status" value="1"/>
</dbReference>
<feature type="binding site" evidence="19">
    <location>
        <position position="120"/>
    </location>
    <ligand>
        <name>Mg(2+)</name>
        <dbReference type="ChEBI" id="CHEBI:18420"/>
    </ligand>
</feature>
<evidence type="ECO:0000256" key="5">
    <source>
        <dbReference type="ARBA" id="ARBA00022448"/>
    </source>
</evidence>
<proteinExistence type="inferred from homology"/>
<keyword evidence="5" id="KW-0813">Transport</keyword>
<name>A0A9E7GI16_9LILI</name>
<evidence type="ECO:0000256" key="14">
    <source>
        <dbReference type="ARBA" id="ARBA00022927"/>
    </source>
</evidence>
<keyword evidence="12" id="KW-0862">Zinc</keyword>
<evidence type="ECO:0000256" key="15">
    <source>
        <dbReference type="ARBA" id="ARBA00023034"/>
    </source>
</evidence>
<feature type="chain" id="PRO_5038921956" description="RING-type E3 ubiquitin transferase" evidence="22">
    <location>
        <begin position="22"/>
        <end position="564"/>
    </location>
</feature>
<dbReference type="NCBIfam" id="TIGR00231">
    <property type="entry name" value="small_GTP"/>
    <property type="match status" value="1"/>
</dbReference>
<dbReference type="GO" id="GO:0005794">
    <property type="term" value="C:Golgi apparatus"/>
    <property type="evidence" value="ECO:0007669"/>
    <property type="project" value="UniProtKB-SubCell"/>
</dbReference>
<dbReference type="Gene3D" id="3.40.50.300">
    <property type="entry name" value="P-loop containing nucleotide triphosphate hydrolases"/>
    <property type="match status" value="1"/>
</dbReference>
<evidence type="ECO:0000256" key="11">
    <source>
        <dbReference type="ARBA" id="ARBA00022786"/>
    </source>
</evidence>
<dbReference type="InterPro" id="IPR039525">
    <property type="entry name" value="RNF126-like_zinc-ribbon"/>
</dbReference>
<feature type="compositionally biased region" description="Low complexity" evidence="21">
    <location>
        <begin position="508"/>
        <end position="521"/>
    </location>
</feature>
<feature type="signal peptide" evidence="22">
    <location>
        <begin position="1"/>
        <end position="21"/>
    </location>
</feature>
<evidence type="ECO:0000256" key="17">
    <source>
        <dbReference type="ARBA" id="ARBA00023288"/>
    </source>
</evidence>
<dbReference type="InterPro" id="IPR001841">
    <property type="entry name" value="Znf_RING"/>
</dbReference>
<evidence type="ECO:0000256" key="20">
    <source>
        <dbReference type="PROSITE-ProRule" id="PRU00175"/>
    </source>
</evidence>
<dbReference type="SMART" id="SM00177">
    <property type="entry name" value="ARF"/>
    <property type="match status" value="1"/>
</dbReference>
<keyword evidence="7" id="KW-0519">Myristate</keyword>
<evidence type="ECO:0000256" key="9">
    <source>
        <dbReference type="ARBA" id="ARBA00022741"/>
    </source>
</evidence>
<dbReference type="InterPro" id="IPR027417">
    <property type="entry name" value="P-loop_NTPase"/>
</dbReference>
<evidence type="ECO:0000256" key="8">
    <source>
        <dbReference type="ARBA" id="ARBA00022723"/>
    </source>
</evidence>
<feature type="region of interest" description="Disordered" evidence="21">
    <location>
        <begin position="506"/>
        <end position="564"/>
    </location>
</feature>
<evidence type="ECO:0000256" key="13">
    <source>
        <dbReference type="ARBA" id="ARBA00022892"/>
    </source>
</evidence>
<keyword evidence="17" id="KW-0449">Lipoprotein</keyword>
<feature type="binding site" evidence="18">
    <location>
        <begin position="96"/>
        <end position="103"/>
    </location>
    <ligand>
        <name>GTP</name>
        <dbReference type="ChEBI" id="CHEBI:37565"/>
    </ligand>
</feature>
<dbReference type="GO" id="GO:0005525">
    <property type="term" value="F:GTP binding"/>
    <property type="evidence" value="ECO:0007669"/>
    <property type="project" value="UniProtKB-KW"/>
</dbReference>
<keyword evidence="6" id="KW-0808">Transferase</keyword>
<dbReference type="Pfam" id="PF14369">
    <property type="entry name" value="Zn_ribbon_19"/>
    <property type="match status" value="1"/>
</dbReference>
<evidence type="ECO:0000256" key="12">
    <source>
        <dbReference type="ARBA" id="ARBA00022833"/>
    </source>
</evidence>
<keyword evidence="15" id="KW-0333">Golgi apparatus</keyword>
<dbReference type="InterPro" id="IPR045872">
    <property type="entry name" value="Arf1-5-like"/>
</dbReference>
<evidence type="ECO:0000256" key="22">
    <source>
        <dbReference type="SAM" id="SignalP"/>
    </source>
</evidence>
<dbReference type="Pfam" id="PF00025">
    <property type="entry name" value="Arf"/>
    <property type="match status" value="1"/>
</dbReference>
<dbReference type="Proteomes" id="UP001055439">
    <property type="component" value="Chromosome 7"/>
</dbReference>
<dbReference type="SUPFAM" id="SSF57850">
    <property type="entry name" value="RING/U-box"/>
    <property type="match status" value="1"/>
</dbReference>
<evidence type="ECO:0000256" key="2">
    <source>
        <dbReference type="ARBA" id="ARBA00004555"/>
    </source>
</evidence>
<evidence type="ECO:0000256" key="10">
    <source>
        <dbReference type="ARBA" id="ARBA00022771"/>
    </source>
</evidence>
<feature type="binding site" evidence="18">
    <location>
        <position position="142"/>
    </location>
    <ligand>
        <name>GTP</name>
        <dbReference type="ChEBI" id="CHEBI:37565"/>
    </ligand>
</feature>
<dbReference type="InterPro" id="IPR005225">
    <property type="entry name" value="Small_GTP-bd"/>
</dbReference>
<dbReference type="SMART" id="SM00184">
    <property type="entry name" value="RING"/>
    <property type="match status" value="1"/>
</dbReference>
<keyword evidence="19" id="KW-0460">Magnesium</keyword>
<dbReference type="GO" id="GO:0016192">
    <property type="term" value="P:vesicle-mediated transport"/>
    <property type="evidence" value="ECO:0007669"/>
    <property type="project" value="UniProtKB-KW"/>
</dbReference>
<keyword evidence="13" id="KW-0931">ER-Golgi transport</keyword>
<dbReference type="FunFam" id="3.30.40.10:FF:000022">
    <property type="entry name" value="E3 ubiquitin-protein ligase RING1-like"/>
    <property type="match status" value="1"/>
</dbReference>
<comment type="similarity">
    <text evidence="3">Belongs to the small GTPase superfamily. Arf family.</text>
</comment>
<keyword evidence="22" id="KW-0732">Signal</keyword>
<gene>
    <name evidence="24" type="ORF">MUK42_12853</name>
</gene>
<protein>
    <recommendedName>
        <fullName evidence="4">RING-type E3 ubiquitin transferase</fullName>
        <ecNumber evidence="4">2.3.2.27</ecNumber>
    </recommendedName>
</protein>
<dbReference type="InterPro" id="IPR013083">
    <property type="entry name" value="Znf_RING/FYVE/PHD"/>
</dbReference>
<keyword evidence="11" id="KW-0833">Ubl conjugation pathway</keyword>
<feature type="compositionally biased region" description="Low complexity" evidence="21">
    <location>
        <begin position="535"/>
        <end position="564"/>
    </location>
</feature>
<evidence type="ECO:0000256" key="6">
    <source>
        <dbReference type="ARBA" id="ARBA00022679"/>
    </source>
</evidence>
<dbReference type="GO" id="GO:0061630">
    <property type="term" value="F:ubiquitin protein ligase activity"/>
    <property type="evidence" value="ECO:0007669"/>
    <property type="project" value="UniProtKB-EC"/>
</dbReference>
<dbReference type="SUPFAM" id="SSF52540">
    <property type="entry name" value="P-loop containing nucleoside triphosphate hydrolases"/>
    <property type="match status" value="1"/>
</dbReference>
<dbReference type="GO" id="GO:0015031">
    <property type="term" value="P:protein transport"/>
    <property type="evidence" value="ECO:0007669"/>
    <property type="project" value="UniProtKB-KW"/>
</dbReference>
<dbReference type="InterPro" id="IPR006689">
    <property type="entry name" value="Small_GTPase_ARF/SAR"/>
</dbReference>